<evidence type="ECO:0000313" key="1">
    <source>
        <dbReference type="EMBL" id="KGO97246.1"/>
    </source>
</evidence>
<accession>A0A0A2N081</accession>
<dbReference type="OrthoDB" id="1374762at2"/>
<name>A0A0A2N081_9FLAO</name>
<protein>
    <submittedName>
        <fullName evidence="1">Uncharacterized protein</fullName>
    </submittedName>
</protein>
<proteinExistence type="predicted"/>
<dbReference type="PATRIC" id="fig|1107311.5.peg.236"/>
<dbReference type="EMBL" id="JRLZ01000001">
    <property type="protein sequence ID" value="KGO97246.1"/>
    <property type="molecule type" value="Genomic_DNA"/>
</dbReference>
<dbReference type="AlphaFoldDB" id="A0A0A2N081"/>
<reference evidence="1 2" key="2">
    <citation type="journal article" date="2015" name="Stand. Genomic Sci.">
        <title>High quality draft genomic sequence of Flavobacterium enshiense DK69(T) and comparison among Flavobacterium genomes.</title>
        <authorList>
            <person name="Zeng Z."/>
            <person name="Chen C."/>
            <person name="Du H."/>
            <person name="Wang G."/>
            <person name="Li M."/>
        </authorList>
    </citation>
    <scope>NUCLEOTIDE SEQUENCE [LARGE SCALE GENOMIC DNA]</scope>
    <source>
        <strain evidence="1 2">DK69</strain>
    </source>
</reference>
<dbReference type="eggNOG" id="ENOG502ZZGM">
    <property type="taxonomic scope" value="Bacteria"/>
</dbReference>
<dbReference type="Proteomes" id="UP000030149">
    <property type="component" value="Unassembled WGS sequence"/>
</dbReference>
<comment type="caution">
    <text evidence="1">The sequence shown here is derived from an EMBL/GenBank/DDBJ whole genome shotgun (WGS) entry which is preliminary data.</text>
</comment>
<evidence type="ECO:0000313" key="2">
    <source>
        <dbReference type="Proteomes" id="UP000030149"/>
    </source>
</evidence>
<sequence>MKVLTTILTFYFVLLSGVSTLRVVKSHFSDCCEALADNGCCQTGGVPEGCQKEKCVLNLNFSAGQFIVQQIQNLSIPDVFDDNKQNKLIYEKTFIPNYYNTFWHPPETNA</sequence>
<gene>
    <name evidence="1" type="ORF">Q767_01180</name>
</gene>
<dbReference type="STRING" id="1107311.Q767_01180"/>
<reference evidence="2" key="1">
    <citation type="submission" date="2013-09" db="EMBL/GenBank/DDBJ databases">
        <authorList>
            <person name="Zeng Z."/>
            <person name="Chen C."/>
        </authorList>
    </citation>
    <scope>NUCLEOTIDE SEQUENCE [LARGE SCALE GENOMIC DNA]</scope>
    <source>
        <strain evidence="2">DK69</strain>
    </source>
</reference>
<dbReference type="RefSeq" id="WP_035629649.1">
    <property type="nucleotide sequence ID" value="NZ_AVCS01000015.1"/>
</dbReference>
<organism evidence="1 2">
    <name type="scientific">Flavobacterium enshiense DK69</name>
    <dbReference type="NCBI Taxonomy" id="1107311"/>
    <lineage>
        <taxon>Bacteria</taxon>
        <taxon>Pseudomonadati</taxon>
        <taxon>Bacteroidota</taxon>
        <taxon>Flavobacteriia</taxon>
        <taxon>Flavobacteriales</taxon>
        <taxon>Flavobacteriaceae</taxon>
        <taxon>Flavobacterium</taxon>
    </lineage>
</organism>
<keyword evidence="2" id="KW-1185">Reference proteome</keyword>